<comment type="caution">
    <text evidence="1">The sequence shown here is derived from an EMBL/GenBank/DDBJ whole genome shotgun (WGS) entry which is preliminary data.</text>
</comment>
<dbReference type="AlphaFoldDB" id="A0A7W7D4T3"/>
<accession>A0A7W7D4T3</accession>
<evidence type="ECO:0000313" key="1">
    <source>
        <dbReference type="EMBL" id="MBB4700320.1"/>
    </source>
</evidence>
<protein>
    <submittedName>
        <fullName evidence="1">Uncharacterized protein</fullName>
    </submittedName>
</protein>
<name>A0A7W7D4T3_9ACTN</name>
<reference evidence="1 2" key="1">
    <citation type="submission" date="2020-08" db="EMBL/GenBank/DDBJ databases">
        <title>Sequencing the genomes of 1000 actinobacteria strains.</title>
        <authorList>
            <person name="Klenk H.-P."/>
        </authorList>
    </citation>
    <scope>NUCLEOTIDE SEQUENCE [LARGE SCALE GENOMIC DNA]</scope>
    <source>
        <strain evidence="1 2">DSM 45784</strain>
    </source>
</reference>
<dbReference type="EMBL" id="JACHND010000001">
    <property type="protein sequence ID" value="MBB4700320.1"/>
    <property type="molecule type" value="Genomic_DNA"/>
</dbReference>
<dbReference type="RefSeq" id="WP_184878411.1">
    <property type="nucleotide sequence ID" value="NZ_BOOV01000030.1"/>
</dbReference>
<sequence length="220" mass="22853">MRDNMVAVRLFRVEPMLTLTKAPCNSATPDGYTGTPGILIIPRQGPLRAPHLMLVARGPRRCEPSPGVRVFADSHVVAGLGDGTNQGTPALADVLTDASAAQIVAPPEGPGLLDRYPGCGVAVAASRHGCLAGLRDGRLAAIRGAAGFAAGADPWPAVYGSFVHGWWTARMPLEGLVTASVIVGRYIGRTESGLGCFHVAGRGRIRLARRAPWSTGGMSA</sequence>
<proteinExistence type="predicted"/>
<gene>
    <name evidence="1" type="ORF">BJ982_001864</name>
</gene>
<organism evidence="1 2">
    <name type="scientific">Sphaerisporangium siamense</name>
    <dbReference type="NCBI Taxonomy" id="795645"/>
    <lineage>
        <taxon>Bacteria</taxon>
        <taxon>Bacillati</taxon>
        <taxon>Actinomycetota</taxon>
        <taxon>Actinomycetes</taxon>
        <taxon>Streptosporangiales</taxon>
        <taxon>Streptosporangiaceae</taxon>
        <taxon>Sphaerisporangium</taxon>
    </lineage>
</organism>
<keyword evidence="2" id="KW-1185">Reference proteome</keyword>
<evidence type="ECO:0000313" key="2">
    <source>
        <dbReference type="Proteomes" id="UP000542210"/>
    </source>
</evidence>
<dbReference type="Proteomes" id="UP000542210">
    <property type="component" value="Unassembled WGS sequence"/>
</dbReference>